<reference evidence="1 3" key="1">
    <citation type="journal article" date="2011" name="Nature">
        <title>The Medicago genome provides insight into the evolution of rhizobial symbioses.</title>
        <authorList>
            <person name="Young N.D."/>
            <person name="Debelle F."/>
            <person name="Oldroyd G.E."/>
            <person name="Geurts R."/>
            <person name="Cannon S.B."/>
            <person name="Udvardi M.K."/>
            <person name="Benedito V.A."/>
            <person name="Mayer K.F."/>
            <person name="Gouzy J."/>
            <person name="Schoof H."/>
            <person name="Van de Peer Y."/>
            <person name="Proost S."/>
            <person name="Cook D.R."/>
            <person name="Meyers B.C."/>
            <person name="Spannagl M."/>
            <person name="Cheung F."/>
            <person name="De Mita S."/>
            <person name="Krishnakumar V."/>
            <person name="Gundlach H."/>
            <person name="Zhou S."/>
            <person name="Mudge J."/>
            <person name="Bharti A.K."/>
            <person name="Murray J.D."/>
            <person name="Naoumkina M.A."/>
            <person name="Rosen B."/>
            <person name="Silverstein K.A."/>
            <person name="Tang H."/>
            <person name="Rombauts S."/>
            <person name="Zhao P.X."/>
            <person name="Zhou P."/>
            <person name="Barbe V."/>
            <person name="Bardou P."/>
            <person name="Bechner M."/>
            <person name="Bellec A."/>
            <person name="Berger A."/>
            <person name="Berges H."/>
            <person name="Bidwell S."/>
            <person name="Bisseling T."/>
            <person name="Choisne N."/>
            <person name="Couloux A."/>
            <person name="Denny R."/>
            <person name="Deshpande S."/>
            <person name="Dai X."/>
            <person name="Doyle J.J."/>
            <person name="Dudez A.M."/>
            <person name="Farmer A.D."/>
            <person name="Fouteau S."/>
            <person name="Franken C."/>
            <person name="Gibelin C."/>
            <person name="Gish J."/>
            <person name="Goldstein S."/>
            <person name="Gonzalez A.J."/>
            <person name="Green P.J."/>
            <person name="Hallab A."/>
            <person name="Hartog M."/>
            <person name="Hua A."/>
            <person name="Humphray S.J."/>
            <person name="Jeong D.H."/>
            <person name="Jing Y."/>
            <person name="Jocker A."/>
            <person name="Kenton S.M."/>
            <person name="Kim D.J."/>
            <person name="Klee K."/>
            <person name="Lai H."/>
            <person name="Lang C."/>
            <person name="Lin S."/>
            <person name="Macmil S.L."/>
            <person name="Magdelenat G."/>
            <person name="Matthews L."/>
            <person name="McCorrison J."/>
            <person name="Monaghan E.L."/>
            <person name="Mun J.H."/>
            <person name="Najar F.Z."/>
            <person name="Nicholson C."/>
            <person name="Noirot C."/>
            <person name="O'Bleness M."/>
            <person name="Paule C.R."/>
            <person name="Poulain J."/>
            <person name="Prion F."/>
            <person name="Qin B."/>
            <person name="Qu C."/>
            <person name="Retzel E.F."/>
            <person name="Riddle C."/>
            <person name="Sallet E."/>
            <person name="Samain S."/>
            <person name="Samson N."/>
            <person name="Sanders I."/>
            <person name="Saurat O."/>
            <person name="Scarpelli C."/>
            <person name="Schiex T."/>
            <person name="Segurens B."/>
            <person name="Severin A.J."/>
            <person name="Sherrier D.J."/>
            <person name="Shi R."/>
            <person name="Sims S."/>
            <person name="Singer S.R."/>
            <person name="Sinharoy S."/>
            <person name="Sterck L."/>
            <person name="Viollet A."/>
            <person name="Wang B.B."/>
            <person name="Wang K."/>
            <person name="Wang M."/>
            <person name="Wang X."/>
            <person name="Warfsmann J."/>
            <person name="Weissenbach J."/>
            <person name="White D.D."/>
            <person name="White J.D."/>
            <person name="Wiley G.B."/>
            <person name="Wincker P."/>
            <person name="Xing Y."/>
            <person name="Yang L."/>
            <person name="Yao Z."/>
            <person name="Ying F."/>
            <person name="Zhai J."/>
            <person name="Zhou L."/>
            <person name="Zuber A."/>
            <person name="Denarie J."/>
            <person name="Dixon R.A."/>
            <person name="May G.D."/>
            <person name="Schwartz D.C."/>
            <person name="Rogers J."/>
            <person name="Quetier F."/>
            <person name="Town C.D."/>
            <person name="Roe B.A."/>
        </authorList>
    </citation>
    <scope>NUCLEOTIDE SEQUENCE [LARGE SCALE GENOMIC DNA]</scope>
    <source>
        <strain evidence="1">A17</strain>
        <strain evidence="2 3">cv. Jemalong A17</strain>
    </source>
</reference>
<dbReference type="EnsemblPlants" id="KEH41236">
    <property type="protein sequence ID" value="KEH41236"/>
    <property type="gene ID" value="MTR_1g047020"/>
</dbReference>
<evidence type="ECO:0000313" key="2">
    <source>
        <dbReference type="EnsemblPlants" id="KEH41236"/>
    </source>
</evidence>
<organism evidence="1 3">
    <name type="scientific">Medicago truncatula</name>
    <name type="common">Barrel medic</name>
    <name type="synonym">Medicago tribuloides</name>
    <dbReference type="NCBI Taxonomy" id="3880"/>
    <lineage>
        <taxon>Eukaryota</taxon>
        <taxon>Viridiplantae</taxon>
        <taxon>Streptophyta</taxon>
        <taxon>Embryophyta</taxon>
        <taxon>Tracheophyta</taxon>
        <taxon>Spermatophyta</taxon>
        <taxon>Magnoliopsida</taxon>
        <taxon>eudicotyledons</taxon>
        <taxon>Gunneridae</taxon>
        <taxon>Pentapetalae</taxon>
        <taxon>rosids</taxon>
        <taxon>fabids</taxon>
        <taxon>Fabales</taxon>
        <taxon>Fabaceae</taxon>
        <taxon>Papilionoideae</taxon>
        <taxon>50 kb inversion clade</taxon>
        <taxon>NPAAA clade</taxon>
        <taxon>Hologalegina</taxon>
        <taxon>IRL clade</taxon>
        <taxon>Trifolieae</taxon>
        <taxon>Medicago</taxon>
    </lineage>
</organism>
<sequence length="101" mass="11704">MRIWWLISQHNSAWKLHQLVQQHHCRNSILIYVFHSHPLHESEDEELAVSALKSLKGPAPWRITKKLSNPSAPVMVICEYNLVSIGTEKCWEPSTFPCICQ</sequence>
<protein>
    <submittedName>
        <fullName evidence="1 2">Uncharacterized protein</fullName>
    </submittedName>
</protein>
<proteinExistence type="predicted"/>
<dbReference type="AlphaFoldDB" id="A0A072VHZ7"/>
<keyword evidence="3" id="KW-1185">Reference proteome</keyword>
<evidence type="ECO:0000313" key="1">
    <source>
        <dbReference type="EMBL" id="KEH41236.1"/>
    </source>
</evidence>
<name>A0A072VHZ7_MEDTR</name>
<reference evidence="1 3" key="2">
    <citation type="journal article" date="2014" name="BMC Genomics">
        <title>An improved genome release (version Mt4.0) for the model legume Medicago truncatula.</title>
        <authorList>
            <person name="Tang H."/>
            <person name="Krishnakumar V."/>
            <person name="Bidwell S."/>
            <person name="Rosen B."/>
            <person name="Chan A."/>
            <person name="Zhou S."/>
            <person name="Gentzbittel L."/>
            <person name="Childs K.L."/>
            <person name="Yandell M."/>
            <person name="Gundlach H."/>
            <person name="Mayer K.F."/>
            <person name="Schwartz D.C."/>
            <person name="Town C.D."/>
        </authorList>
    </citation>
    <scope>GENOME REANNOTATION</scope>
    <source>
        <strain evidence="1">A17</strain>
        <strain evidence="2 3">cv. Jemalong A17</strain>
    </source>
</reference>
<dbReference type="HOGENOM" id="CLU_2295823_0_0_1"/>
<reference evidence="2" key="3">
    <citation type="submission" date="2015-04" db="UniProtKB">
        <authorList>
            <consortium name="EnsemblPlants"/>
        </authorList>
    </citation>
    <scope>IDENTIFICATION</scope>
    <source>
        <strain evidence="2">cv. Jemalong A17</strain>
    </source>
</reference>
<accession>A0A072VHZ7</accession>
<dbReference type="Proteomes" id="UP000002051">
    <property type="component" value="Unassembled WGS sequence"/>
</dbReference>
<evidence type="ECO:0000313" key="3">
    <source>
        <dbReference type="Proteomes" id="UP000002051"/>
    </source>
</evidence>
<dbReference type="EMBL" id="CM001217">
    <property type="protein sequence ID" value="KEH41236.1"/>
    <property type="molecule type" value="Genomic_DNA"/>
</dbReference>
<gene>
    <name evidence="1" type="ordered locus">MTR_1g047020</name>
</gene>